<proteinExistence type="predicted"/>
<evidence type="ECO:0000313" key="3">
    <source>
        <dbReference type="Proteomes" id="UP000634134"/>
    </source>
</evidence>
<keyword evidence="3" id="KW-1185">Reference proteome</keyword>
<evidence type="ECO:0000259" key="1">
    <source>
        <dbReference type="PROSITE" id="PS50943"/>
    </source>
</evidence>
<gene>
    <name evidence="2" type="ORF">IEE83_17730</name>
</gene>
<dbReference type="PROSITE" id="PS50943">
    <property type="entry name" value="HTH_CROC1"/>
    <property type="match status" value="1"/>
</dbReference>
<protein>
    <submittedName>
        <fullName evidence="2">Helix-turn-helix transcriptional regulator</fullName>
    </submittedName>
</protein>
<evidence type="ECO:0000313" key="2">
    <source>
        <dbReference type="EMBL" id="MBE9463727.1"/>
    </source>
</evidence>
<dbReference type="Gene3D" id="1.10.260.40">
    <property type="entry name" value="lambda repressor-like DNA-binding domains"/>
    <property type="match status" value="1"/>
</dbReference>
<feature type="domain" description="HTH cro/C1-type" evidence="1">
    <location>
        <begin position="18"/>
        <end position="60"/>
    </location>
</feature>
<dbReference type="CDD" id="cd00093">
    <property type="entry name" value="HTH_XRE"/>
    <property type="match status" value="1"/>
</dbReference>
<dbReference type="EMBL" id="JACYGY010000001">
    <property type="protein sequence ID" value="MBE9463727.1"/>
    <property type="molecule type" value="Genomic_DNA"/>
</dbReference>
<sequence length="102" mass="11167">MVSLISPSRAQRKLAENLRSRRLNAGLTQQGLSERSGVALPTLRKFEQQGAISLESFLKILLVVGGLEKVIEATKLVKPTYASIDEVLKGNEGSTPKRGRHK</sequence>
<name>A0ABR9WE72_9BACT</name>
<dbReference type="Proteomes" id="UP000634134">
    <property type="component" value="Unassembled WGS sequence"/>
</dbReference>
<dbReference type="InterPro" id="IPR001387">
    <property type="entry name" value="Cro/C1-type_HTH"/>
</dbReference>
<accession>A0ABR9WE72</accession>
<dbReference type="SUPFAM" id="SSF47413">
    <property type="entry name" value="lambda repressor-like DNA-binding domains"/>
    <property type="match status" value="1"/>
</dbReference>
<dbReference type="RefSeq" id="WP_194121843.1">
    <property type="nucleotide sequence ID" value="NZ_JACYGY010000001.1"/>
</dbReference>
<comment type="caution">
    <text evidence="2">The sequence shown here is derived from an EMBL/GenBank/DDBJ whole genome shotgun (WGS) entry which is preliminary data.</text>
</comment>
<dbReference type="InterPro" id="IPR010982">
    <property type="entry name" value="Lambda_DNA-bd_dom_sf"/>
</dbReference>
<organism evidence="2 3">
    <name type="scientific">Dyadobacter subterraneus</name>
    <dbReference type="NCBI Taxonomy" id="2773304"/>
    <lineage>
        <taxon>Bacteria</taxon>
        <taxon>Pseudomonadati</taxon>
        <taxon>Bacteroidota</taxon>
        <taxon>Cytophagia</taxon>
        <taxon>Cytophagales</taxon>
        <taxon>Spirosomataceae</taxon>
        <taxon>Dyadobacter</taxon>
    </lineage>
</organism>
<reference evidence="3" key="1">
    <citation type="submission" date="2023-07" db="EMBL/GenBank/DDBJ databases">
        <title>Dyadobacter sp. nov 'subterranea' isolated from contaminted grondwater.</title>
        <authorList>
            <person name="Szabo I."/>
            <person name="Al-Omari J."/>
            <person name="Szerdahelyi S.G."/>
            <person name="Rado J."/>
        </authorList>
    </citation>
    <scope>NUCLEOTIDE SEQUENCE [LARGE SCALE GENOMIC DNA]</scope>
    <source>
        <strain evidence="3">UP-52</strain>
    </source>
</reference>
<dbReference type="Pfam" id="PF01381">
    <property type="entry name" value="HTH_3"/>
    <property type="match status" value="1"/>
</dbReference>